<feature type="active site" description="Nucleophile" evidence="3">
    <location>
        <position position="85"/>
    </location>
</feature>
<dbReference type="PANTHER" id="PTHR38121:SF2">
    <property type="entry name" value="ACYLTRANSFERASE 3 DOMAIN-CONTAINING PROTEIN"/>
    <property type="match status" value="1"/>
</dbReference>
<dbReference type="Gene3D" id="2.60.120.200">
    <property type="match status" value="1"/>
</dbReference>
<gene>
    <name evidence="5" type="ORF">DM01DRAFT_1368623</name>
</gene>
<evidence type="ECO:0000313" key="6">
    <source>
        <dbReference type="Proteomes" id="UP000242146"/>
    </source>
</evidence>
<feature type="domain" description="GH16" evidence="4">
    <location>
        <begin position="1"/>
        <end position="205"/>
    </location>
</feature>
<dbReference type="OrthoDB" id="25131at2759"/>
<dbReference type="Proteomes" id="UP000242146">
    <property type="component" value="Unassembled WGS sequence"/>
</dbReference>
<protein>
    <submittedName>
        <fullName evidence="5">Concanavalin A-like lectin/glucanase</fullName>
    </submittedName>
</protein>
<reference evidence="5 6" key="1">
    <citation type="submission" date="2016-07" db="EMBL/GenBank/DDBJ databases">
        <title>Pervasive Adenine N6-methylation of Active Genes in Fungi.</title>
        <authorList>
            <consortium name="DOE Joint Genome Institute"/>
            <person name="Mondo S.J."/>
            <person name="Dannebaum R.O."/>
            <person name="Kuo R.C."/>
            <person name="Labutti K."/>
            <person name="Haridas S."/>
            <person name="Kuo A."/>
            <person name="Salamov A."/>
            <person name="Ahrendt S.R."/>
            <person name="Lipzen A."/>
            <person name="Sullivan W."/>
            <person name="Andreopoulos W.B."/>
            <person name="Clum A."/>
            <person name="Lindquist E."/>
            <person name="Daum C."/>
            <person name="Ramamoorthy G.K."/>
            <person name="Gryganskyi A."/>
            <person name="Culley D."/>
            <person name="Magnuson J.K."/>
            <person name="James T.Y."/>
            <person name="O'Malley M.A."/>
            <person name="Stajich J.E."/>
            <person name="Spatafora J.W."/>
            <person name="Visel A."/>
            <person name="Grigoriev I.V."/>
        </authorList>
    </citation>
    <scope>NUCLEOTIDE SEQUENCE [LARGE SCALE GENOMIC DNA]</scope>
    <source>
        <strain evidence="5 6">NRRL 3301</strain>
    </source>
</reference>
<dbReference type="CDD" id="cd00413">
    <property type="entry name" value="Glyco_hydrolase_16"/>
    <property type="match status" value="1"/>
</dbReference>
<evidence type="ECO:0000256" key="3">
    <source>
        <dbReference type="PIRSR" id="PIRSR608264-1"/>
    </source>
</evidence>
<keyword evidence="5" id="KW-0430">Lectin</keyword>
<feature type="active site" description="Proton donor" evidence="3">
    <location>
        <position position="89"/>
    </location>
</feature>
<keyword evidence="2" id="KW-0326">Glycosidase</keyword>
<dbReference type="PROSITE" id="PS51762">
    <property type="entry name" value="GH16_2"/>
    <property type="match status" value="1"/>
</dbReference>
<evidence type="ECO:0000259" key="4">
    <source>
        <dbReference type="PROSITE" id="PS51762"/>
    </source>
</evidence>
<dbReference type="GO" id="GO:0030246">
    <property type="term" value="F:carbohydrate binding"/>
    <property type="evidence" value="ECO:0007669"/>
    <property type="project" value="UniProtKB-KW"/>
</dbReference>
<dbReference type="SUPFAM" id="SSF49899">
    <property type="entry name" value="Concanavalin A-like lectins/glucanases"/>
    <property type="match status" value="1"/>
</dbReference>
<dbReference type="Pfam" id="PF00722">
    <property type="entry name" value="Glyco_hydro_16"/>
    <property type="match status" value="1"/>
</dbReference>
<evidence type="ECO:0000256" key="1">
    <source>
        <dbReference type="ARBA" id="ARBA00022801"/>
    </source>
</evidence>
<organism evidence="5 6">
    <name type="scientific">Hesseltinella vesiculosa</name>
    <dbReference type="NCBI Taxonomy" id="101127"/>
    <lineage>
        <taxon>Eukaryota</taxon>
        <taxon>Fungi</taxon>
        <taxon>Fungi incertae sedis</taxon>
        <taxon>Mucoromycota</taxon>
        <taxon>Mucoromycotina</taxon>
        <taxon>Mucoromycetes</taxon>
        <taxon>Mucorales</taxon>
        <taxon>Cunninghamellaceae</taxon>
        <taxon>Hesseltinella</taxon>
    </lineage>
</organism>
<dbReference type="EMBL" id="MCGT01000040">
    <property type="protein sequence ID" value="ORX45876.1"/>
    <property type="molecule type" value="Genomic_DNA"/>
</dbReference>
<proteinExistence type="predicted"/>
<evidence type="ECO:0000256" key="2">
    <source>
        <dbReference type="ARBA" id="ARBA00023295"/>
    </source>
</evidence>
<dbReference type="AlphaFoldDB" id="A0A1X2G720"/>
<dbReference type="InterPro" id="IPR008264">
    <property type="entry name" value="Beta_glucanase"/>
</dbReference>
<dbReference type="PRINTS" id="PR00737">
    <property type="entry name" value="GLHYDRLASE16"/>
</dbReference>
<sequence>MDYHVHRKNQGDFDRQFDKSHVKMSPDGAQILVSKSVTTNGKIISGSFGTTRKDILFGTFRSSLRPPAIPGTVSSFYYYRNDSAEIDMELLSRFTDPHKVYFAIHPQIYNPNGAASNLTQDKHPLTFDPTSAIHEYRFDWLPDQVQFYVDGQNYRTLSTNVPNSPGRVLFNHWSDGNPNFSGDPPSDLDIYFLIANATFFFNTTQQPTLSCQSRQLPCLVSDIMAKNLVPKSELPLTAVSRANAASIPFHSLALCVASFMVFLA</sequence>
<keyword evidence="1" id="KW-0378">Hydrolase</keyword>
<dbReference type="GO" id="GO:0004553">
    <property type="term" value="F:hydrolase activity, hydrolyzing O-glycosyl compounds"/>
    <property type="evidence" value="ECO:0007669"/>
    <property type="project" value="InterPro"/>
</dbReference>
<accession>A0A1X2G720</accession>
<dbReference type="PANTHER" id="PTHR38121">
    <property type="entry name" value="GH16 DOMAIN-CONTAINING PROTEIN"/>
    <property type="match status" value="1"/>
</dbReference>
<dbReference type="InterPro" id="IPR013320">
    <property type="entry name" value="ConA-like_dom_sf"/>
</dbReference>
<keyword evidence="6" id="KW-1185">Reference proteome</keyword>
<dbReference type="STRING" id="101127.A0A1X2G720"/>
<comment type="caution">
    <text evidence="5">The sequence shown here is derived from an EMBL/GenBank/DDBJ whole genome shotgun (WGS) entry which is preliminary data.</text>
</comment>
<dbReference type="InterPro" id="IPR000757">
    <property type="entry name" value="Beta-glucanase-like"/>
</dbReference>
<evidence type="ECO:0000313" key="5">
    <source>
        <dbReference type="EMBL" id="ORX45876.1"/>
    </source>
</evidence>
<dbReference type="GO" id="GO:0005975">
    <property type="term" value="P:carbohydrate metabolic process"/>
    <property type="evidence" value="ECO:0007669"/>
    <property type="project" value="InterPro"/>
</dbReference>
<name>A0A1X2G720_9FUNG</name>